<accession>A0A095TY97</accession>
<organism evidence="1 2">
    <name type="scientific">Flavobacterium aquatile LMG 4008 = ATCC 11947</name>
    <dbReference type="NCBI Taxonomy" id="1453498"/>
    <lineage>
        <taxon>Bacteria</taxon>
        <taxon>Pseudomonadati</taxon>
        <taxon>Bacteroidota</taxon>
        <taxon>Flavobacteriia</taxon>
        <taxon>Flavobacteriales</taxon>
        <taxon>Flavobacteriaceae</taxon>
        <taxon>Flavobacterium</taxon>
    </lineage>
</organism>
<protein>
    <recommendedName>
        <fullName evidence="3">DUF1573 domain-containing protein</fullName>
    </recommendedName>
</protein>
<dbReference type="Pfam" id="PF07610">
    <property type="entry name" value="DUF1573"/>
    <property type="match status" value="1"/>
</dbReference>
<reference evidence="1 2" key="1">
    <citation type="submission" date="2014-09" db="EMBL/GenBank/DDBJ databases">
        <title>Whole Genome Shotgun of Flavobacterium aquatile LMG 4008.</title>
        <authorList>
            <person name="Gale A.N."/>
            <person name="Pipes S.E."/>
            <person name="Newman J.D."/>
        </authorList>
    </citation>
    <scope>NUCLEOTIDE SEQUENCE [LARGE SCALE GENOMIC DNA]</scope>
    <source>
        <strain evidence="1 2">LMG 4008</strain>
    </source>
</reference>
<dbReference type="eggNOG" id="COG2885">
    <property type="taxonomic scope" value="Bacteria"/>
</dbReference>
<dbReference type="STRING" id="1453498.LG45_14165"/>
<sequence length="164" mass="17944">MKKLFILSLSIVLFTSCKKEKEDQNQIKETSISKSVPKTESDVPKGKVTLMTFDKKIHDFGVIKADSKVSYTFKFTNSGTNDLLITDAKGSCGCTIPEYSKEPIKPGATGEIKVVFDSTNKKGEHKKTVTVHANTPTGVEKLTIRASISEGNKDQDAPKTITSK</sequence>
<dbReference type="InterPro" id="IPR013783">
    <property type="entry name" value="Ig-like_fold"/>
</dbReference>
<dbReference type="Proteomes" id="UP000029554">
    <property type="component" value="Unassembled WGS sequence"/>
</dbReference>
<comment type="caution">
    <text evidence="1">The sequence shown here is derived from an EMBL/GenBank/DDBJ whole genome shotgun (WGS) entry which is preliminary data.</text>
</comment>
<dbReference type="PANTHER" id="PTHR37833">
    <property type="entry name" value="LIPOPROTEIN-RELATED"/>
    <property type="match status" value="1"/>
</dbReference>
<evidence type="ECO:0000313" key="2">
    <source>
        <dbReference type="Proteomes" id="UP000029554"/>
    </source>
</evidence>
<keyword evidence="2" id="KW-1185">Reference proteome</keyword>
<dbReference type="OrthoDB" id="826619at2"/>
<dbReference type="InterPro" id="IPR011467">
    <property type="entry name" value="DUF1573"/>
</dbReference>
<name>A0A095TY97_9FLAO</name>
<dbReference type="RefSeq" id="WP_035128115.1">
    <property type="nucleotide sequence ID" value="NZ_JRHH01000005.1"/>
</dbReference>
<dbReference type="EMBL" id="JRHH01000005">
    <property type="protein sequence ID" value="KGD67353.1"/>
    <property type="molecule type" value="Genomic_DNA"/>
</dbReference>
<dbReference type="Gene3D" id="2.60.40.10">
    <property type="entry name" value="Immunoglobulins"/>
    <property type="match status" value="1"/>
</dbReference>
<gene>
    <name evidence="1" type="ORF">LG45_14165</name>
</gene>
<dbReference type="AlphaFoldDB" id="A0A095TY97"/>
<evidence type="ECO:0000313" key="1">
    <source>
        <dbReference type="EMBL" id="KGD67353.1"/>
    </source>
</evidence>
<evidence type="ECO:0008006" key="3">
    <source>
        <dbReference type="Google" id="ProtNLM"/>
    </source>
</evidence>
<dbReference type="PROSITE" id="PS51257">
    <property type="entry name" value="PROKAR_LIPOPROTEIN"/>
    <property type="match status" value="1"/>
</dbReference>
<proteinExistence type="predicted"/>
<dbReference type="PANTHER" id="PTHR37833:SF1">
    <property type="entry name" value="SIGNAL PEPTIDE PROTEIN"/>
    <property type="match status" value="1"/>
</dbReference>